<dbReference type="InterPro" id="IPR011051">
    <property type="entry name" value="RmlC_Cupin_sf"/>
</dbReference>
<sequence>MNAAGPASRRPGFPGGTAVSGLSVYRQAAPDGLCGGSPHVHLACTESYLVVGGEGELHTLTATGALRTPLRAGTVAWFGPGTIHRAVNRDGALRAVVLMDNSGLPEAGDAVLTFPPEILADPEAYQDAATARDEAQALRRRDLAVTGYLRLAEAVAAGEHAVLEEFYRAATALRADRFEAWEAVWRDGALAAAQRTAGHLAALREGRIEHLLGAGLGVEASGAPEARAFGMCGRLDRYTLEVP</sequence>
<accession>A0A941ES60</accession>
<proteinExistence type="predicted"/>
<reference evidence="1" key="1">
    <citation type="submission" date="2021-04" db="EMBL/GenBank/DDBJ databases">
        <title>Genome based classification of Actinospica acidithermotolerans sp. nov., an actinobacterium isolated from an Indonesian hot spring.</title>
        <authorList>
            <person name="Kusuma A.B."/>
            <person name="Putra K.E."/>
            <person name="Nafisah S."/>
            <person name="Loh J."/>
            <person name="Nouioui I."/>
            <person name="Goodfellow M."/>
        </authorList>
    </citation>
    <scope>NUCLEOTIDE SEQUENCE</scope>
    <source>
        <strain evidence="1">CSCA 57</strain>
    </source>
</reference>
<keyword evidence="2" id="KW-1185">Reference proteome</keyword>
<dbReference type="AlphaFoldDB" id="A0A941ES60"/>
<dbReference type="Proteomes" id="UP000675781">
    <property type="component" value="Unassembled WGS sequence"/>
</dbReference>
<dbReference type="RefSeq" id="WP_212527372.1">
    <property type="nucleotide sequence ID" value="NZ_JAGSOG010000017.1"/>
</dbReference>
<dbReference type="SUPFAM" id="SSF51182">
    <property type="entry name" value="RmlC-like cupins"/>
    <property type="match status" value="1"/>
</dbReference>
<evidence type="ECO:0000313" key="2">
    <source>
        <dbReference type="Proteomes" id="UP000675781"/>
    </source>
</evidence>
<protein>
    <recommendedName>
        <fullName evidence="3">Cupin domain-containing protein</fullName>
    </recommendedName>
</protein>
<evidence type="ECO:0000313" key="1">
    <source>
        <dbReference type="EMBL" id="MBR7832849.1"/>
    </source>
</evidence>
<name>A0A941ES60_9ACTN</name>
<comment type="caution">
    <text evidence="1">The sequence shown here is derived from an EMBL/GenBank/DDBJ whole genome shotgun (WGS) entry which is preliminary data.</text>
</comment>
<dbReference type="EMBL" id="JAGSOG010000017">
    <property type="protein sequence ID" value="MBR7832849.1"/>
    <property type="molecule type" value="Genomic_DNA"/>
</dbReference>
<evidence type="ECO:0008006" key="3">
    <source>
        <dbReference type="Google" id="ProtNLM"/>
    </source>
</evidence>
<dbReference type="Gene3D" id="2.60.120.10">
    <property type="entry name" value="Jelly Rolls"/>
    <property type="match status" value="1"/>
</dbReference>
<dbReference type="InterPro" id="IPR014710">
    <property type="entry name" value="RmlC-like_jellyroll"/>
</dbReference>
<gene>
    <name evidence="1" type="ORF">KDL01_06225</name>
</gene>
<organism evidence="1 2">
    <name type="scientific">Actinospica durhamensis</name>
    <dbReference type="NCBI Taxonomy" id="1508375"/>
    <lineage>
        <taxon>Bacteria</taxon>
        <taxon>Bacillati</taxon>
        <taxon>Actinomycetota</taxon>
        <taxon>Actinomycetes</taxon>
        <taxon>Catenulisporales</taxon>
        <taxon>Actinospicaceae</taxon>
        <taxon>Actinospica</taxon>
    </lineage>
</organism>